<dbReference type="AlphaFoldDB" id="A0AAX1NAQ7"/>
<organism evidence="1 2">
    <name type="scientific">Flammeovirga yaeyamensis</name>
    <dbReference type="NCBI Taxonomy" id="367791"/>
    <lineage>
        <taxon>Bacteria</taxon>
        <taxon>Pseudomonadati</taxon>
        <taxon>Bacteroidota</taxon>
        <taxon>Cytophagia</taxon>
        <taxon>Cytophagales</taxon>
        <taxon>Flammeovirgaceae</taxon>
        <taxon>Flammeovirga</taxon>
    </lineage>
</organism>
<dbReference type="EMBL" id="CP076133">
    <property type="protein sequence ID" value="QWG04540.1"/>
    <property type="molecule type" value="Genomic_DNA"/>
</dbReference>
<name>A0AAX1NAQ7_9BACT</name>
<keyword evidence="2" id="KW-1185">Reference proteome</keyword>
<evidence type="ECO:0008006" key="3">
    <source>
        <dbReference type="Google" id="ProtNLM"/>
    </source>
</evidence>
<proteinExistence type="predicted"/>
<protein>
    <recommendedName>
        <fullName evidence="3">Nitrogen regulatory protein P-II</fullName>
    </recommendedName>
</protein>
<gene>
    <name evidence="1" type="ORF">KMW28_26955</name>
</gene>
<dbReference type="RefSeq" id="WP_169665431.1">
    <property type="nucleotide sequence ID" value="NZ_CP076133.1"/>
</dbReference>
<sequence>MKLVIIFSVDEGKQNDLYNLLSDIGASIFSESKVKGIYTGIDNNSSFFGENKLFTDSKMDVVALTDKQAEILIQSIDELNTSKVDFPLHAYCIDVERMTAK</sequence>
<dbReference type="Proteomes" id="UP000678679">
    <property type="component" value="Chromosome 2"/>
</dbReference>
<evidence type="ECO:0000313" key="2">
    <source>
        <dbReference type="Proteomes" id="UP000678679"/>
    </source>
</evidence>
<dbReference type="KEGG" id="fya:KMW28_26955"/>
<reference evidence="1 2" key="1">
    <citation type="submission" date="2021-05" db="EMBL/GenBank/DDBJ databases">
        <title>Comparative genomic studies on the polysaccharide-degrading batcterial strains of the Flammeovirga genus.</title>
        <authorList>
            <person name="Zewei F."/>
            <person name="Zheng Z."/>
            <person name="Yu L."/>
            <person name="Ruyue G."/>
            <person name="Yanhong M."/>
            <person name="Yuanyuan C."/>
            <person name="Jingyan G."/>
            <person name="Wenjun H."/>
        </authorList>
    </citation>
    <scope>NUCLEOTIDE SEQUENCE [LARGE SCALE GENOMIC DNA]</scope>
    <source>
        <strain evidence="1 2">NBRC:100898</strain>
    </source>
</reference>
<evidence type="ECO:0000313" key="1">
    <source>
        <dbReference type="EMBL" id="QWG04540.1"/>
    </source>
</evidence>
<accession>A0AAX1NAQ7</accession>